<keyword evidence="6" id="KW-0687">Ribonucleoprotein</keyword>
<dbReference type="InterPro" id="IPR001931">
    <property type="entry name" value="Ribosomal_eS21"/>
</dbReference>
<evidence type="ECO:0000313" key="11">
    <source>
        <dbReference type="Ensembl" id="ENSEBUP00000002121.1"/>
    </source>
</evidence>
<comment type="subunit">
    <text evidence="4">Component of the 40S small ribosomal subunit.</text>
</comment>
<dbReference type="GO" id="GO:0006412">
    <property type="term" value="P:translation"/>
    <property type="evidence" value="ECO:0007669"/>
    <property type="project" value="InterPro"/>
</dbReference>
<comment type="function">
    <text evidence="9">Component of the small ribosomal subunit. The ribosome is a large ribonucleoprotein complex responsible for the synthesis of proteins in the cell.</text>
</comment>
<organism evidence="11 12">
    <name type="scientific">Eptatretus burgeri</name>
    <name type="common">Inshore hagfish</name>
    <dbReference type="NCBI Taxonomy" id="7764"/>
    <lineage>
        <taxon>Eukaryota</taxon>
        <taxon>Metazoa</taxon>
        <taxon>Chordata</taxon>
        <taxon>Craniata</taxon>
        <taxon>Vertebrata</taxon>
        <taxon>Cyclostomata</taxon>
        <taxon>Myxini</taxon>
        <taxon>Myxiniformes</taxon>
        <taxon>Myxinidae</taxon>
        <taxon>Eptatretinae</taxon>
        <taxon>Eptatretus</taxon>
    </lineage>
</organism>
<evidence type="ECO:0000256" key="2">
    <source>
        <dbReference type="ARBA" id="ARBA00004514"/>
    </source>
</evidence>
<evidence type="ECO:0000256" key="7">
    <source>
        <dbReference type="ARBA" id="ARBA00035150"/>
    </source>
</evidence>
<evidence type="ECO:0000256" key="6">
    <source>
        <dbReference type="ARBA" id="ARBA00023274"/>
    </source>
</evidence>
<keyword evidence="10" id="KW-1133">Transmembrane helix</keyword>
<evidence type="ECO:0000256" key="10">
    <source>
        <dbReference type="SAM" id="Phobius"/>
    </source>
</evidence>
<dbReference type="GO" id="GO:1990904">
    <property type="term" value="C:ribonucleoprotein complex"/>
    <property type="evidence" value="ECO:0007669"/>
    <property type="project" value="UniProtKB-KW"/>
</dbReference>
<evidence type="ECO:0000256" key="4">
    <source>
        <dbReference type="ARBA" id="ARBA00011542"/>
    </source>
</evidence>
<name>A0A8C4N6G6_EPTBU</name>
<proteinExistence type="inferred from homology"/>
<dbReference type="GO" id="GO:0022626">
    <property type="term" value="C:cytosolic ribosome"/>
    <property type="evidence" value="ECO:0007669"/>
    <property type="project" value="UniProtKB-ARBA"/>
</dbReference>
<keyword evidence="10" id="KW-0812">Transmembrane</keyword>
<dbReference type="Gene3D" id="3.30.1230.20">
    <property type="match status" value="1"/>
</dbReference>
<dbReference type="InterPro" id="IPR018279">
    <property type="entry name" value="Ribosomal_eS21_CS"/>
</dbReference>
<dbReference type="Ensembl" id="ENSEBUT00000002467.1">
    <property type="protein sequence ID" value="ENSEBUP00000002121.1"/>
    <property type="gene ID" value="ENSEBUG00000001679.1"/>
</dbReference>
<dbReference type="FunFam" id="3.30.1230.20:FF:000001">
    <property type="entry name" value="40S ribosomal protein S21"/>
    <property type="match status" value="1"/>
</dbReference>
<evidence type="ECO:0000256" key="8">
    <source>
        <dbReference type="ARBA" id="ARBA00035451"/>
    </source>
</evidence>
<evidence type="ECO:0000256" key="5">
    <source>
        <dbReference type="ARBA" id="ARBA00022980"/>
    </source>
</evidence>
<dbReference type="GO" id="GO:0005791">
    <property type="term" value="C:rough endoplasmic reticulum"/>
    <property type="evidence" value="ECO:0007669"/>
    <property type="project" value="UniProtKB-SubCell"/>
</dbReference>
<evidence type="ECO:0000256" key="3">
    <source>
        <dbReference type="ARBA" id="ARBA00010228"/>
    </source>
</evidence>
<dbReference type="InterPro" id="IPR038579">
    <property type="entry name" value="Ribosomal_eS21_sf"/>
</dbReference>
<evidence type="ECO:0000256" key="9">
    <source>
        <dbReference type="ARBA" id="ARBA00045746"/>
    </source>
</evidence>
<sequence length="116" mass="13415">MMPISRLTGDDHLIPTCRTTWVIFVDLYVPRKCSASNRIISAKDHASIQINIAELDPITGRFGGQFKTYAICGAFREDGTSEEFVIIRRNGINFKHCILCEVFLFCILFYYLHHRR</sequence>
<dbReference type="GO" id="GO:0003735">
    <property type="term" value="F:structural constituent of ribosome"/>
    <property type="evidence" value="ECO:0007669"/>
    <property type="project" value="InterPro"/>
</dbReference>
<dbReference type="GeneTree" id="ENSGT00390000017515"/>
<dbReference type="Pfam" id="PF01249">
    <property type="entry name" value="Ribosomal_S21e"/>
    <property type="match status" value="1"/>
</dbReference>
<dbReference type="PANTHER" id="PTHR10442">
    <property type="entry name" value="40S RIBOSOMAL PROTEIN S21"/>
    <property type="match status" value="1"/>
</dbReference>
<protein>
    <recommendedName>
        <fullName evidence="7">Small ribosomal subunit protein eS21</fullName>
    </recommendedName>
    <alternativeName>
        <fullName evidence="8">40S ribosomal protein S21</fullName>
    </alternativeName>
</protein>
<comment type="subcellular location">
    <subcellularLocation>
        <location evidence="2">Cytoplasm</location>
        <location evidence="2">Cytosol</location>
    </subcellularLocation>
    <subcellularLocation>
        <location evidence="1">Rough endoplasmic reticulum</location>
    </subcellularLocation>
</comment>
<keyword evidence="5" id="KW-0689">Ribosomal protein</keyword>
<reference evidence="11" key="2">
    <citation type="submission" date="2025-09" db="UniProtKB">
        <authorList>
            <consortium name="Ensembl"/>
        </authorList>
    </citation>
    <scope>IDENTIFICATION</scope>
</reference>
<accession>A0A8C4N6G6</accession>
<keyword evidence="12" id="KW-1185">Reference proteome</keyword>
<dbReference type="PROSITE" id="PS00996">
    <property type="entry name" value="RIBOSOMAL_S21E"/>
    <property type="match status" value="1"/>
</dbReference>
<comment type="similarity">
    <text evidence="3">Belongs to the eukaryotic ribosomal protein eS21 family.</text>
</comment>
<evidence type="ECO:0000256" key="1">
    <source>
        <dbReference type="ARBA" id="ARBA00004427"/>
    </source>
</evidence>
<evidence type="ECO:0000313" key="12">
    <source>
        <dbReference type="Proteomes" id="UP000694388"/>
    </source>
</evidence>
<reference evidence="11" key="1">
    <citation type="submission" date="2025-08" db="UniProtKB">
        <authorList>
            <consortium name="Ensembl"/>
        </authorList>
    </citation>
    <scope>IDENTIFICATION</scope>
</reference>
<feature type="transmembrane region" description="Helical" evidence="10">
    <location>
        <begin position="96"/>
        <end position="113"/>
    </location>
</feature>
<dbReference type="AlphaFoldDB" id="A0A8C4N6G6"/>
<dbReference type="Proteomes" id="UP000694388">
    <property type="component" value="Unplaced"/>
</dbReference>
<keyword evidence="10" id="KW-0472">Membrane</keyword>